<sequence length="103" mass="12236">MFYEKLSITVFKEEIVKELLKKPTEIEVCENSPSTSRCRSLQSHRFVKKPGKFDKVRKYRKGWYAKCSKGEEKKKSEKGVTFCRDCADELHFCLECFHTYHCN</sequence>
<comment type="caution">
    <text evidence="1">The sequence shown here is derived from an EMBL/GenBank/DDBJ whole genome shotgun (WGS) entry which is preliminary data.</text>
</comment>
<keyword evidence="2" id="KW-1185">Reference proteome</keyword>
<gene>
    <name evidence="1" type="ORF">PR048_009448</name>
</gene>
<protein>
    <submittedName>
        <fullName evidence="1">Uncharacterized protein</fullName>
    </submittedName>
</protein>
<evidence type="ECO:0000313" key="2">
    <source>
        <dbReference type="Proteomes" id="UP001159363"/>
    </source>
</evidence>
<name>A0ABQ9I1R5_9NEOP</name>
<dbReference type="EMBL" id="JARBHB010000003">
    <property type="protein sequence ID" value="KAJ8889943.1"/>
    <property type="molecule type" value="Genomic_DNA"/>
</dbReference>
<proteinExistence type="predicted"/>
<evidence type="ECO:0000313" key="1">
    <source>
        <dbReference type="EMBL" id="KAJ8889943.1"/>
    </source>
</evidence>
<accession>A0ABQ9I1R5</accession>
<reference evidence="1 2" key="1">
    <citation type="submission" date="2023-02" db="EMBL/GenBank/DDBJ databases">
        <title>LHISI_Scaffold_Assembly.</title>
        <authorList>
            <person name="Stuart O.P."/>
            <person name="Cleave R."/>
            <person name="Magrath M.J.L."/>
            <person name="Mikheyev A.S."/>
        </authorList>
    </citation>
    <scope>NUCLEOTIDE SEQUENCE [LARGE SCALE GENOMIC DNA]</scope>
    <source>
        <strain evidence="1">Daus_M_001</strain>
        <tissue evidence="1">Leg muscle</tissue>
    </source>
</reference>
<dbReference type="Proteomes" id="UP001159363">
    <property type="component" value="Chromosome 3"/>
</dbReference>
<organism evidence="1 2">
    <name type="scientific">Dryococelus australis</name>
    <dbReference type="NCBI Taxonomy" id="614101"/>
    <lineage>
        <taxon>Eukaryota</taxon>
        <taxon>Metazoa</taxon>
        <taxon>Ecdysozoa</taxon>
        <taxon>Arthropoda</taxon>
        <taxon>Hexapoda</taxon>
        <taxon>Insecta</taxon>
        <taxon>Pterygota</taxon>
        <taxon>Neoptera</taxon>
        <taxon>Polyneoptera</taxon>
        <taxon>Phasmatodea</taxon>
        <taxon>Verophasmatodea</taxon>
        <taxon>Anareolatae</taxon>
        <taxon>Phasmatidae</taxon>
        <taxon>Eurycanthinae</taxon>
        <taxon>Dryococelus</taxon>
    </lineage>
</organism>